<protein>
    <recommendedName>
        <fullName evidence="9 10">M-phase inducer phosphatase</fullName>
        <ecNumber evidence="2 10">3.1.3.48</ecNumber>
    </recommendedName>
</protein>
<keyword evidence="5 10" id="KW-0378">Hydrolase</keyword>
<evidence type="ECO:0000256" key="2">
    <source>
        <dbReference type="ARBA" id="ARBA00013064"/>
    </source>
</evidence>
<reference evidence="14" key="1">
    <citation type="journal article" date="2015" name="J. Biotechnol.">
        <title>The structure of the Cyberlindnera jadinii genome and its relation to Candida utilis analyzed by the occurrence of single nucleotide polymorphisms.</title>
        <authorList>
            <person name="Rupp O."/>
            <person name="Brinkrolf K."/>
            <person name="Buerth C."/>
            <person name="Kunigo M."/>
            <person name="Schneider J."/>
            <person name="Jaenicke S."/>
            <person name="Goesmann A."/>
            <person name="Puehler A."/>
            <person name="Jaeger K.-E."/>
            <person name="Ernst J.F."/>
        </authorList>
    </citation>
    <scope>NUCLEOTIDE SEQUENCE [LARGE SCALE GENOMIC DNA]</scope>
    <source>
        <strain evidence="14">ATCC 18201 / CBS 1600 / BCRC 20928 / JCM 3617 / NBRC 0987 / NRRL Y-1542</strain>
    </source>
</reference>
<dbReference type="InterPro" id="IPR001763">
    <property type="entry name" value="Rhodanese-like_dom"/>
</dbReference>
<comment type="function">
    <text evidence="10">Tyrosine protein phosphatase which functions as a dosage-dependent inducer of mitotic progression.</text>
</comment>
<dbReference type="SUPFAM" id="SSF52821">
    <property type="entry name" value="Rhodanese/Cell cycle control phosphatase"/>
    <property type="match status" value="1"/>
</dbReference>
<dbReference type="GO" id="GO:0110032">
    <property type="term" value="P:positive regulation of G2/MI transition of meiotic cell cycle"/>
    <property type="evidence" value="ECO:0007669"/>
    <property type="project" value="TreeGrafter"/>
</dbReference>
<dbReference type="SMART" id="SM00450">
    <property type="entry name" value="RHOD"/>
    <property type="match status" value="1"/>
</dbReference>
<dbReference type="GO" id="GO:0005737">
    <property type="term" value="C:cytoplasm"/>
    <property type="evidence" value="ECO:0007669"/>
    <property type="project" value="TreeGrafter"/>
</dbReference>
<dbReference type="InterPro" id="IPR036873">
    <property type="entry name" value="Rhodanese-like_dom_sf"/>
</dbReference>
<dbReference type="Proteomes" id="UP000038830">
    <property type="component" value="Unassembled WGS sequence"/>
</dbReference>
<dbReference type="FunFam" id="3.40.250.10:FF:000021">
    <property type="entry name" value="M-phase inducer phosphatase cdc-25.2"/>
    <property type="match status" value="1"/>
</dbReference>
<keyword evidence="7 10" id="KW-0131">Cell cycle</keyword>
<evidence type="ECO:0000256" key="3">
    <source>
        <dbReference type="ARBA" id="ARBA00022618"/>
    </source>
</evidence>
<dbReference type="PANTHER" id="PTHR10828:SF17">
    <property type="entry name" value="PROTEIN-TYROSINE-PHOSPHATASE"/>
    <property type="match status" value="1"/>
</dbReference>
<keyword evidence="4 10" id="KW-0498">Mitosis</keyword>
<evidence type="ECO:0000256" key="7">
    <source>
        <dbReference type="ARBA" id="ARBA00023306"/>
    </source>
</evidence>
<comment type="catalytic activity">
    <reaction evidence="8 10">
        <text>O-phospho-L-tyrosyl-[protein] + H2O = L-tyrosyl-[protein] + phosphate</text>
        <dbReference type="Rhea" id="RHEA:10684"/>
        <dbReference type="Rhea" id="RHEA-COMP:10136"/>
        <dbReference type="Rhea" id="RHEA-COMP:20101"/>
        <dbReference type="ChEBI" id="CHEBI:15377"/>
        <dbReference type="ChEBI" id="CHEBI:43474"/>
        <dbReference type="ChEBI" id="CHEBI:46858"/>
        <dbReference type="ChEBI" id="CHEBI:61978"/>
        <dbReference type="EC" id="3.1.3.48"/>
    </reaction>
</comment>
<organism evidence="13 14">
    <name type="scientific">Cyberlindnera jadinii (strain ATCC 18201 / CBS 1600 / BCRC 20928 / JCM 3617 / NBRC 0987 / NRRL Y-1542)</name>
    <name type="common">Torula yeast</name>
    <name type="synonym">Candida utilis</name>
    <dbReference type="NCBI Taxonomy" id="983966"/>
    <lineage>
        <taxon>Eukaryota</taxon>
        <taxon>Fungi</taxon>
        <taxon>Dikarya</taxon>
        <taxon>Ascomycota</taxon>
        <taxon>Saccharomycotina</taxon>
        <taxon>Saccharomycetes</taxon>
        <taxon>Phaffomycetales</taxon>
        <taxon>Phaffomycetaceae</taxon>
        <taxon>Cyberlindnera</taxon>
    </lineage>
</organism>
<feature type="compositionally biased region" description="Low complexity" evidence="11">
    <location>
        <begin position="55"/>
        <end position="78"/>
    </location>
</feature>
<dbReference type="GO" id="GO:0004725">
    <property type="term" value="F:protein tyrosine phosphatase activity"/>
    <property type="evidence" value="ECO:0007669"/>
    <property type="project" value="UniProtKB-UniRule"/>
</dbReference>
<evidence type="ECO:0000256" key="4">
    <source>
        <dbReference type="ARBA" id="ARBA00022776"/>
    </source>
</evidence>
<gene>
    <name evidence="13" type="primary">MIH1</name>
    <name evidence="13" type="ORF">BN1211_6105</name>
</gene>
<dbReference type="EMBL" id="CDQK01000007">
    <property type="protein sequence ID" value="CEP25109.1"/>
    <property type="molecule type" value="Genomic_DNA"/>
</dbReference>
<dbReference type="CDD" id="cd01530">
    <property type="entry name" value="Cdc25"/>
    <property type="match status" value="1"/>
</dbReference>
<dbReference type="PROSITE" id="PS50206">
    <property type="entry name" value="RHODANESE_3"/>
    <property type="match status" value="1"/>
</dbReference>
<feature type="region of interest" description="Disordered" evidence="11">
    <location>
        <begin position="485"/>
        <end position="509"/>
    </location>
</feature>
<evidence type="ECO:0000256" key="9">
    <source>
        <dbReference type="ARBA" id="ARBA00067190"/>
    </source>
</evidence>
<evidence type="ECO:0000259" key="12">
    <source>
        <dbReference type="PROSITE" id="PS50206"/>
    </source>
</evidence>
<evidence type="ECO:0000256" key="5">
    <source>
        <dbReference type="ARBA" id="ARBA00022801"/>
    </source>
</evidence>
<dbReference type="GO" id="GO:0005634">
    <property type="term" value="C:nucleus"/>
    <property type="evidence" value="ECO:0007669"/>
    <property type="project" value="TreeGrafter"/>
</dbReference>
<proteinExistence type="inferred from homology"/>
<feature type="region of interest" description="Disordered" evidence="11">
    <location>
        <begin position="203"/>
        <end position="222"/>
    </location>
</feature>
<feature type="compositionally biased region" description="Low complexity" evidence="11">
    <location>
        <begin position="1"/>
        <end position="14"/>
    </location>
</feature>
<dbReference type="GO" id="GO:0051301">
    <property type="term" value="P:cell division"/>
    <property type="evidence" value="ECO:0007669"/>
    <property type="project" value="UniProtKB-UniRule"/>
</dbReference>
<dbReference type="EC" id="3.1.3.48" evidence="2 10"/>
<keyword evidence="3 10" id="KW-0132">Cell division</keyword>
<dbReference type="AlphaFoldDB" id="A0A0H5CKU4"/>
<keyword evidence="6 10" id="KW-0904">Protein phosphatase</keyword>
<evidence type="ECO:0000313" key="14">
    <source>
        <dbReference type="Proteomes" id="UP000038830"/>
    </source>
</evidence>
<evidence type="ECO:0000256" key="1">
    <source>
        <dbReference type="ARBA" id="ARBA00011065"/>
    </source>
</evidence>
<evidence type="ECO:0000313" key="13">
    <source>
        <dbReference type="EMBL" id="CEP25109.1"/>
    </source>
</evidence>
<dbReference type="InterPro" id="IPR000751">
    <property type="entry name" value="MPI_Phosphatase"/>
</dbReference>
<dbReference type="GO" id="GO:0010971">
    <property type="term" value="P:positive regulation of G2/M transition of mitotic cell cycle"/>
    <property type="evidence" value="ECO:0007669"/>
    <property type="project" value="TreeGrafter"/>
</dbReference>
<evidence type="ECO:0000256" key="11">
    <source>
        <dbReference type="SAM" id="MobiDB-lite"/>
    </source>
</evidence>
<dbReference type="GO" id="GO:0000086">
    <property type="term" value="P:G2/M transition of mitotic cell cycle"/>
    <property type="evidence" value="ECO:0007669"/>
    <property type="project" value="TreeGrafter"/>
</dbReference>
<dbReference type="Pfam" id="PF00581">
    <property type="entry name" value="Rhodanese"/>
    <property type="match status" value="1"/>
</dbReference>
<dbReference type="Gene3D" id="3.40.250.10">
    <property type="entry name" value="Rhodanese-like domain"/>
    <property type="match status" value="1"/>
</dbReference>
<accession>A0A0H5CKU4</accession>
<evidence type="ECO:0000256" key="10">
    <source>
        <dbReference type="RuleBase" id="RU368028"/>
    </source>
</evidence>
<dbReference type="PANTHER" id="PTHR10828">
    <property type="entry name" value="M-PHASE INDUCER PHOSPHATASE DUAL SPECIFICITY PHOSPHATASE CDC25"/>
    <property type="match status" value="1"/>
</dbReference>
<feature type="compositionally biased region" description="Polar residues" evidence="11">
    <location>
        <begin position="212"/>
        <end position="222"/>
    </location>
</feature>
<feature type="region of interest" description="Disordered" evidence="11">
    <location>
        <begin position="1"/>
        <end position="78"/>
    </location>
</feature>
<name>A0A0H5CKU4_CYBJN</name>
<feature type="domain" description="Rhodanese" evidence="12">
    <location>
        <begin position="261"/>
        <end position="367"/>
    </location>
</feature>
<evidence type="ECO:0000256" key="6">
    <source>
        <dbReference type="ARBA" id="ARBA00022912"/>
    </source>
</evidence>
<comment type="similarity">
    <text evidence="1 10">Belongs to the MPI phosphatase family.</text>
</comment>
<sequence length="521" mass="58758">MKSGSGSEPTGSSGHFEGRLKKPSQLDDPLFFDSPLMQPPKIYADPVDLDRNSKTRTSSSSIRTMSSVSSLESSSSSIFSSFAKPALPKRPLVRAKTSIGSSSSFDLTSRGRSTETKSTDDLMKKLLSSVNDEDLSFDTLDVNDDEDDLDKFCMPSPIAERSISDDGLHKRDLGSPLQKKPIRSKVRRTHSMFYSTKEITETTKTFDPTTEPGSLNDENASETQSLLAKSKIEVFNIKNDSIPRITVETLCKILDGRYKEFYDSIVVVDCRFEYEYKGGHINGSVNVSSQQELEDKFLHNRPDNGKNRLIVFHCEFSSYRGPLMASHLRTCDRNMNQDRYPHLDYPDIVILEGGYKSFFDLQPARCFPQKYVEMNDDKHKTACEKELTRFRRDLKRVSSFNSLSYTASLQQSIHSSSSRGLHRRTATSNAVLFGRRSSLKSNSLDFTRSNVMNSSLNETNDEDEENKPPASLDFGFKFPLSEKLARTTSLAQPPSDDKHEDFQPSQLSKRKLSRSFTIANI</sequence>
<evidence type="ECO:0000256" key="8">
    <source>
        <dbReference type="ARBA" id="ARBA00051722"/>
    </source>
</evidence>
<dbReference type="PRINTS" id="PR00716">
    <property type="entry name" value="MPIPHPHTASE"/>
</dbReference>